<dbReference type="PANTHER" id="PTHR37316:SF3">
    <property type="entry name" value="TEICHOIC ACID GLYCEROL-PHOSPHATE TRANSFERASE"/>
    <property type="match status" value="1"/>
</dbReference>
<dbReference type="PANTHER" id="PTHR37316">
    <property type="entry name" value="TEICHOIC ACID GLYCEROL-PHOSPHATE PRIMASE"/>
    <property type="match status" value="1"/>
</dbReference>
<evidence type="ECO:0000256" key="5">
    <source>
        <dbReference type="ARBA" id="ARBA00022944"/>
    </source>
</evidence>
<comment type="subcellular location">
    <subcellularLocation>
        <location evidence="1">Cell membrane</location>
        <topology evidence="1">Peripheral membrane protein</topology>
    </subcellularLocation>
</comment>
<dbReference type="Gene3D" id="3.40.50.12580">
    <property type="match status" value="1"/>
</dbReference>
<evidence type="ECO:0000256" key="3">
    <source>
        <dbReference type="ARBA" id="ARBA00022475"/>
    </source>
</evidence>
<keyword evidence="6" id="KW-0472">Membrane</keyword>
<accession>A0A1Y5Q1B8</accession>
<dbReference type="GO" id="GO:0019350">
    <property type="term" value="P:teichoic acid biosynthetic process"/>
    <property type="evidence" value="ECO:0007669"/>
    <property type="project" value="UniProtKB-KW"/>
</dbReference>
<name>A0A1Y5Q1B8_9GAMM</name>
<evidence type="ECO:0000313" key="7">
    <source>
        <dbReference type="EMBL" id="SBV36092.1"/>
    </source>
</evidence>
<protein>
    <submittedName>
        <fullName evidence="7">Teichoic acid biosynthesis protein B</fullName>
    </submittedName>
</protein>
<dbReference type="InterPro" id="IPR043148">
    <property type="entry name" value="TagF_C"/>
</dbReference>
<dbReference type="InterPro" id="IPR007554">
    <property type="entry name" value="Glycerophosphate_synth"/>
</dbReference>
<evidence type="ECO:0000256" key="6">
    <source>
        <dbReference type="ARBA" id="ARBA00023136"/>
    </source>
</evidence>
<dbReference type="SUPFAM" id="SSF53756">
    <property type="entry name" value="UDP-Glycosyltransferase/glycogen phosphorylase"/>
    <property type="match status" value="1"/>
</dbReference>
<keyword evidence="3" id="KW-1003">Cell membrane</keyword>
<keyword evidence="4" id="KW-0808">Transferase</keyword>
<dbReference type="GO" id="GO:0005886">
    <property type="term" value="C:plasma membrane"/>
    <property type="evidence" value="ECO:0007669"/>
    <property type="project" value="UniProtKB-SubCell"/>
</dbReference>
<gene>
    <name evidence="7" type="ORF">STPYR_11022</name>
</gene>
<evidence type="ECO:0000256" key="4">
    <source>
        <dbReference type="ARBA" id="ARBA00022679"/>
    </source>
</evidence>
<dbReference type="Pfam" id="PF04464">
    <property type="entry name" value="Glyphos_transf"/>
    <property type="match status" value="1"/>
</dbReference>
<evidence type="ECO:0000256" key="2">
    <source>
        <dbReference type="ARBA" id="ARBA00010488"/>
    </source>
</evidence>
<dbReference type="InterPro" id="IPR043149">
    <property type="entry name" value="TagF_N"/>
</dbReference>
<proteinExistence type="inferred from homology"/>
<comment type="similarity">
    <text evidence="2">Belongs to the CDP-glycerol glycerophosphotransferase family.</text>
</comment>
<keyword evidence="5" id="KW-0777">Teichoic acid biosynthesis</keyword>
<dbReference type="GO" id="GO:0047355">
    <property type="term" value="F:CDP-glycerol glycerophosphotransferase activity"/>
    <property type="evidence" value="ECO:0007669"/>
    <property type="project" value="InterPro"/>
</dbReference>
<dbReference type="EMBL" id="FLTS01000001">
    <property type="protein sequence ID" value="SBV36092.1"/>
    <property type="molecule type" value="Genomic_DNA"/>
</dbReference>
<sequence length="435" mass="49770">MTRANIPSSLWYRRIDSAWLGVPLLLLWRLLDACIPKRLDYWAFFAHPLKPDQLIENARAVYERIHNDPQVECTVFHRGGCAPDELAADGRTRVLELASLAGLWALARCGVLMLTNSTAMDMSLAWRNGRFAAPRVALHRRVVVNLWHGIPLKRLFALANPEQRRHGDRNRSRRRERAHYDGLIASSDIDSHAMAAIFHPIPPSRVWVTGLPRNDFLRMPEAELPRALAGDLQRLRAMCRGRRLLLYAPTYRDASVADTLGYSFNEHEIAQLRQLLHHRGAVLGMRSHYLANGPDAFPAHSHGDEDWLLDVGHQSFPEIAPLLRECQLVVTDYSSVYIDALCIDRPVIAFAHDLDHYRMHQNGLLYDMELAFPGPVTRDFKEFFAAVDLMLSGSCTEFDERYKLTKRMFFAHDDGANSQRVIERTRALIDARRSR</sequence>
<dbReference type="InterPro" id="IPR051612">
    <property type="entry name" value="Teichoic_Acid_Biosynth"/>
</dbReference>
<reference evidence="7" key="1">
    <citation type="submission" date="2016-03" db="EMBL/GenBank/DDBJ databases">
        <authorList>
            <person name="Ploux O."/>
        </authorList>
    </citation>
    <scope>NUCLEOTIDE SEQUENCE</scope>
    <source>
        <strain evidence="7">UC10</strain>
    </source>
</reference>
<dbReference type="AlphaFoldDB" id="A0A1Y5Q1B8"/>
<dbReference type="Gene3D" id="3.40.50.11820">
    <property type="match status" value="1"/>
</dbReference>
<evidence type="ECO:0000256" key="1">
    <source>
        <dbReference type="ARBA" id="ARBA00004202"/>
    </source>
</evidence>
<organism evidence="7">
    <name type="scientific">uncultured Stenotrophomonas sp</name>
    <dbReference type="NCBI Taxonomy" id="165438"/>
    <lineage>
        <taxon>Bacteria</taxon>
        <taxon>Pseudomonadati</taxon>
        <taxon>Pseudomonadota</taxon>
        <taxon>Gammaproteobacteria</taxon>
        <taxon>Lysobacterales</taxon>
        <taxon>Lysobacteraceae</taxon>
        <taxon>Stenotrophomonas</taxon>
        <taxon>environmental samples</taxon>
    </lineage>
</organism>